<dbReference type="Gene3D" id="3.30.190.20">
    <property type="match status" value="1"/>
</dbReference>
<dbReference type="PANTHER" id="PTHR23105">
    <property type="entry name" value="RIBOSOMAL PROTEIN L7AE FAMILY MEMBER"/>
    <property type="match status" value="1"/>
</dbReference>
<sequence length="285" mass="30805">MPRAPATRAGTTTGVGKGGRMKPAKAAAAASTTTKTTTTTTTTHVDVEQVRKAVNALATHLVRAANERDAKGLFEDDAETYSVLISLRKAPKEPTSARLIAVPVPHALLDLETAELCLIVKDHQGEGHKEAKKRVAEMAKCGVAKVLGISKLKANYKAHEQKRKLCDSYDMFLADDRVLPILPKLLGKNFFKKKKQPVALDLTKKDWVAQVHRAVSATYLHVSGGTCVNVKVGKSTMDVEDIVENTMAAIDGAVSKIPRRWGNVQSIYMKTPDSVALPIFTAAPE</sequence>
<evidence type="ECO:0008006" key="3">
    <source>
        <dbReference type="Google" id="ProtNLM"/>
    </source>
</evidence>
<dbReference type="InterPro" id="IPR028364">
    <property type="entry name" value="Ribosomal_uL1/biogenesis"/>
</dbReference>
<proteinExistence type="predicted"/>
<dbReference type="CDD" id="cd00403">
    <property type="entry name" value="Ribosomal_L1"/>
    <property type="match status" value="1"/>
</dbReference>
<feature type="region of interest" description="Disordered" evidence="1">
    <location>
        <begin position="1"/>
        <end position="23"/>
    </location>
</feature>
<dbReference type="AlphaFoldDB" id="A0A7S0KFY7"/>
<gene>
    <name evidence="2" type="ORF">OMED0929_LOCUS1945</name>
</gene>
<dbReference type="Gene3D" id="3.40.50.790">
    <property type="match status" value="1"/>
</dbReference>
<dbReference type="FunFam" id="3.40.50.790:FF:000012">
    <property type="entry name" value="Ribosomal protein L1p/L10e family"/>
    <property type="match status" value="1"/>
</dbReference>
<evidence type="ECO:0000313" key="2">
    <source>
        <dbReference type="EMBL" id="CAD8578834.1"/>
    </source>
</evidence>
<dbReference type="InterPro" id="IPR016095">
    <property type="entry name" value="Ribosomal_uL1_3-a/b-sand"/>
</dbReference>
<dbReference type="Pfam" id="PF00687">
    <property type="entry name" value="Ribosomal_L1"/>
    <property type="match status" value="1"/>
</dbReference>
<dbReference type="SUPFAM" id="SSF56808">
    <property type="entry name" value="Ribosomal protein L1"/>
    <property type="match status" value="1"/>
</dbReference>
<organism evidence="2">
    <name type="scientific">Ostreococcus mediterraneus</name>
    <dbReference type="NCBI Taxonomy" id="1486918"/>
    <lineage>
        <taxon>Eukaryota</taxon>
        <taxon>Viridiplantae</taxon>
        <taxon>Chlorophyta</taxon>
        <taxon>Mamiellophyceae</taxon>
        <taxon>Mamiellales</taxon>
        <taxon>Bathycoccaceae</taxon>
        <taxon>Ostreococcus</taxon>
    </lineage>
</organism>
<dbReference type="InterPro" id="IPR050257">
    <property type="entry name" value="eL8/uL1-like"/>
</dbReference>
<evidence type="ECO:0000256" key="1">
    <source>
        <dbReference type="SAM" id="MobiDB-lite"/>
    </source>
</evidence>
<dbReference type="GO" id="GO:0003723">
    <property type="term" value="F:RNA binding"/>
    <property type="evidence" value="ECO:0007669"/>
    <property type="project" value="InterPro"/>
</dbReference>
<accession>A0A7S0KFY7</accession>
<reference evidence="2" key="1">
    <citation type="submission" date="2021-01" db="EMBL/GenBank/DDBJ databases">
        <authorList>
            <person name="Corre E."/>
            <person name="Pelletier E."/>
            <person name="Niang G."/>
            <person name="Scheremetjew M."/>
            <person name="Finn R."/>
            <person name="Kale V."/>
            <person name="Holt S."/>
            <person name="Cochrane G."/>
            <person name="Meng A."/>
            <person name="Brown T."/>
            <person name="Cohen L."/>
        </authorList>
    </citation>
    <scope>NUCLEOTIDE SEQUENCE</scope>
    <source>
        <strain evidence="2">Clade-D-RCC2572</strain>
    </source>
</reference>
<dbReference type="EMBL" id="HBEW01002359">
    <property type="protein sequence ID" value="CAD8578834.1"/>
    <property type="molecule type" value="Transcribed_RNA"/>
</dbReference>
<feature type="compositionally biased region" description="Low complexity" evidence="1">
    <location>
        <begin position="1"/>
        <end position="12"/>
    </location>
</feature>
<dbReference type="InterPro" id="IPR023674">
    <property type="entry name" value="Ribosomal_uL1-like"/>
</dbReference>
<name>A0A7S0KFY7_9CHLO</name>
<protein>
    <recommendedName>
        <fullName evidence="3">Ribosomal protein</fullName>
    </recommendedName>
</protein>